<organism evidence="1">
    <name type="scientific">Pseudo-nitzschia delicatissima</name>
    <dbReference type="NCBI Taxonomy" id="44447"/>
    <lineage>
        <taxon>Eukaryota</taxon>
        <taxon>Sar</taxon>
        <taxon>Stramenopiles</taxon>
        <taxon>Ochrophyta</taxon>
        <taxon>Bacillariophyta</taxon>
        <taxon>Bacillariophyceae</taxon>
        <taxon>Bacillariophycidae</taxon>
        <taxon>Bacillariales</taxon>
        <taxon>Bacillariaceae</taxon>
        <taxon>Pseudo-nitzschia</taxon>
    </lineage>
</organism>
<reference evidence="1" key="1">
    <citation type="submission" date="2021-01" db="EMBL/GenBank/DDBJ databases">
        <authorList>
            <person name="Corre E."/>
            <person name="Pelletier E."/>
            <person name="Niang G."/>
            <person name="Scheremetjew M."/>
            <person name="Finn R."/>
            <person name="Kale V."/>
            <person name="Holt S."/>
            <person name="Cochrane G."/>
            <person name="Meng A."/>
            <person name="Brown T."/>
            <person name="Cohen L."/>
        </authorList>
    </citation>
    <scope>NUCLEOTIDE SEQUENCE</scope>
    <source>
        <strain evidence="1">B596</strain>
    </source>
</reference>
<protein>
    <submittedName>
        <fullName evidence="1">Uncharacterized protein</fullName>
    </submittedName>
</protein>
<evidence type="ECO:0000313" key="1">
    <source>
        <dbReference type="EMBL" id="CAD8728990.1"/>
    </source>
</evidence>
<accession>A0A7S0T8T4</accession>
<name>A0A7S0T8T4_9STRA</name>
<gene>
    <name evidence="1" type="ORF">PDEL0327_LOCUS511</name>
</gene>
<proteinExistence type="predicted"/>
<sequence length="219" mass="24322">MSGFLSIRHVGPLITTLVGTHVALTVASIARAGIGGKSIQKAEESFDAKHYDLMTDFVARMYQGRGIKSYKKNSIGSGGIVTGVKLAPMVTFEDPAAICVTEEEVREAFRALKKLDPVSLSPPVCINVEPRGDCIDLTFQLHQQYTLPLSQLQVSLLSLLTVTVQLQQMKDAGLPESEFLVTEMKELWYGNPLMWPYLLFFFSRRLNGIVSYHLTSRLL</sequence>
<dbReference type="EMBL" id="HBFG01000669">
    <property type="protein sequence ID" value="CAD8728990.1"/>
    <property type="molecule type" value="Transcribed_RNA"/>
</dbReference>
<dbReference type="AlphaFoldDB" id="A0A7S0T8T4"/>